<dbReference type="RefSeq" id="XP_001798059.1">
    <property type="nucleotide sequence ID" value="XM_001798007.1"/>
</dbReference>
<gene>
    <name evidence="1" type="ORF">SNOG_07728</name>
</gene>
<sequence length="68" mass="6998">MDRKRPVRPDITIATLGAVTGFASATHKANGIYPHFVVVTKVIPAAKGQTGPYPAPTTGVTAVISPQG</sequence>
<evidence type="ECO:0000313" key="2">
    <source>
        <dbReference type="Proteomes" id="UP000001055"/>
    </source>
</evidence>
<organism evidence="1 2">
    <name type="scientific">Phaeosphaeria nodorum (strain SN15 / ATCC MYA-4574 / FGSC 10173)</name>
    <name type="common">Glume blotch fungus</name>
    <name type="synonym">Parastagonospora nodorum</name>
    <dbReference type="NCBI Taxonomy" id="321614"/>
    <lineage>
        <taxon>Eukaryota</taxon>
        <taxon>Fungi</taxon>
        <taxon>Dikarya</taxon>
        <taxon>Ascomycota</taxon>
        <taxon>Pezizomycotina</taxon>
        <taxon>Dothideomycetes</taxon>
        <taxon>Pleosporomycetidae</taxon>
        <taxon>Pleosporales</taxon>
        <taxon>Pleosporineae</taxon>
        <taxon>Phaeosphaeriaceae</taxon>
        <taxon>Parastagonospora</taxon>
    </lineage>
</organism>
<accession>Q0UKI6</accession>
<reference evidence="2" key="1">
    <citation type="journal article" date="2007" name="Plant Cell">
        <title>Dothideomycete-plant interactions illuminated by genome sequencing and EST analysis of the wheat pathogen Stagonospora nodorum.</title>
        <authorList>
            <person name="Hane J.K."/>
            <person name="Lowe R.G."/>
            <person name="Solomon P.S."/>
            <person name="Tan K.C."/>
            <person name="Schoch C.L."/>
            <person name="Spatafora J.W."/>
            <person name="Crous P.W."/>
            <person name="Kodira C."/>
            <person name="Birren B.W."/>
            <person name="Galagan J.E."/>
            <person name="Torriani S.F."/>
            <person name="McDonald B.A."/>
            <person name="Oliver R.P."/>
        </authorList>
    </citation>
    <scope>NUCLEOTIDE SEQUENCE [LARGE SCALE GENOMIC DNA]</scope>
    <source>
        <strain evidence="2">SN15 / ATCC MYA-4574 / FGSC 10173</strain>
    </source>
</reference>
<protein>
    <submittedName>
        <fullName evidence="1">Uncharacterized protein</fullName>
    </submittedName>
</protein>
<dbReference type="EMBL" id="CH445335">
    <property type="protein sequence ID" value="EAT85194.1"/>
    <property type="molecule type" value="Genomic_DNA"/>
</dbReference>
<dbReference type="InParanoid" id="Q0UKI6"/>
<evidence type="ECO:0000313" key="1">
    <source>
        <dbReference type="EMBL" id="EAT85194.1"/>
    </source>
</evidence>
<dbReference type="AlphaFoldDB" id="Q0UKI6"/>
<dbReference type="KEGG" id="pno:SNOG_07728"/>
<dbReference type="Proteomes" id="UP000001055">
    <property type="component" value="Unassembled WGS sequence"/>
</dbReference>
<name>Q0UKI6_PHANO</name>
<dbReference type="GeneID" id="5974952"/>
<proteinExistence type="predicted"/>